<dbReference type="Proteomes" id="UP001164539">
    <property type="component" value="Chromosome 14"/>
</dbReference>
<evidence type="ECO:0000313" key="1">
    <source>
        <dbReference type="EMBL" id="KAJ4701147.1"/>
    </source>
</evidence>
<evidence type="ECO:0000313" key="2">
    <source>
        <dbReference type="Proteomes" id="UP001164539"/>
    </source>
</evidence>
<name>A0ACC1WQA2_MELAZ</name>
<accession>A0ACC1WQA2</accession>
<keyword evidence="2" id="KW-1185">Reference proteome</keyword>
<organism evidence="1 2">
    <name type="scientific">Melia azedarach</name>
    <name type="common">Chinaberry tree</name>
    <dbReference type="NCBI Taxonomy" id="155640"/>
    <lineage>
        <taxon>Eukaryota</taxon>
        <taxon>Viridiplantae</taxon>
        <taxon>Streptophyta</taxon>
        <taxon>Embryophyta</taxon>
        <taxon>Tracheophyta</taxon>
        <taxon>Spermatophyta</taxon>
        <taxon>Magnoliopsida</taxon>
        <taxon>eudicotyledons</taxon>
        <taxon>Gunneridae</taxon>
        <taxon>Pentapetalae</taxon>
        <taxon>rosids</taxon>
        <taxon>malvids</taxon>
        <taxon>Sapindales</taxon>
        <taxon>Meliaceae</taxon>
        <taxon>Melia</taxon>
    </lineage>
</organism>
<gene>
    <name evidence="1" type="ORF">OWV82_024433</name>
</gene>
<sequence>MEMESCVPPGFRFHPTEEELVGYYLKRKIESLKIDLDVIIDLDLYKMEPWDIQARCNLGYDEQNEWYFFSHKDRKYPTGTRTNRATAAGFWKATGRDKAVFSKNKLIGMRKTLVFYKGRAPNGRKSDWIMHEYRLQTSENGPPQEEGWVVCRAFRKPSPNHRQAFEPWNNHAYYLRDNSNFRPSEPSQIDHNPNFQYPFASQQPDYGNINSNNNFLDLPQLDSPTISTSLATKEATALQLQHQNLISEDCEEEKCSNNIIDWQNLDSLLESQFTVPYQNSNTPLTPQLEAQGNVNVAHILGFLHDS</sequence>
<dbReference type="EMBL" id="CM051407">
    <property type="protein sequence ID" value="KAJ4701147.1"/>
    <property type="molecule type" value="Genomic_DNA"/>
</dbReference>
<protein>
    <submittedName>
        <fullName evidence="1">NAC domain-containing protein</fullName>
    </submittedName>
</protein>
<reference evidence="1 2" key="1">
    <citation type="journal article" date="2023" name="Science">
        <title>Complex scaffold remodeling in plant triterpene biosynthesis.</title>
        <authorList>
            <person name="De La Pena R."/>
            <person name="Hodgson H."/>
            <person name="Liu J.C."/>
            <person name="Stephenson M.J."/>
            <person name="Martin A.C."/>
            <person name="Owen C."/>
            <person name="Harkess A."/>
            <person name="Leebens-Mack J."/>
            <person name="Jimenez L.E."/>
            <person name="Osbourn A."/>
            <person name="Sattely E.S."/>
        </authorList>
    </citation>
    <scope>NUCLEOTIDE SEQUENCE [LARGE SCALE GENOMIC DNA]</scope>
    <source>
        <strain evidence="2">cv. JPN11</strain>
        <tissue evidence="1">Leaf</tissue>
    </source>
</reference>
<proteinExistence type="predicted"/>
<comment type="caution">
    <text evidence="1">The sequence shown here is derived from an EMBL/GenBank/DDBJ whole genome shotgun (WGS) entry which is preliminary data.</text>
</comment>